<accession>A0AAW5J0X4</accession>
<name>A0AAW5J0X4_PSESS</name>
<dbReference type="AlphaFoldDB" id="A0AAW5J0X4"/>
<comment type="caution">
    <text evidence="1">The sequence shown here is derived from an EMBL/GenBank/DDBJ whole genome shotgun (WGS) entry which is preliminary data.</text>
</comment>
<dbReference type="RefSeq" id="WP_255884695.1">
    <property type="nucleotide sequence ID" value="NZ_JANAKN010000023.1"/>
</dbReference>
<reference evidence="1" key="1">
    <citation type="submission" date="2022-07" db="EMBL/GenBank/DDBJ databases">
        <title>The diversity of lipopeptides in the P. syringae complex parallels phylogeny and sheds light on structural diversification during evolutionary history.</title>
        <authorList>
            <person name="Bricout A."/>
            <person name="Morris C.E."/>
            <person name="Chandeysson C."/>
            <person name="Duban M."/>
            <person name="Boistel C."/>
            <person name="Chataigne G."/>
            <person name="Lecouturier D."/>
            <person name="Jacques P."/>
            <person name="Leclere V."/>
            <person name="Rochex A."/>
        </authorList>
    </citation>
    <scope>NUCLEOTIDE SEQUENCE</scope>
    <source>
        <strain evidence="1">LYR0002</strain>
    </source>
</reference>
<evidence type="ECO:0000313" key="2">
    <source>
        <dbReference type="Proteomes" id="UP001206018"/>
    </source>
</evidence>
<feature type="non-terminal residue" evidence="1">
    <location>
        <position position="1"/>
    </location>
</feature>
<organism evidence="1 2">
    <name type="scientific">Pseudomonas savastanoi</name>
    <name type="common">Pseudomonas syringae pv. savastanoi</name>
    <dbReference type="NCBI Taxonomy" id="29438"/>
    <lineage>
        <taxon>Bacteria</taxon>
        <taxon>Pseudomonadati</taxon>
        <taxon>Pseudomonadota</taxon>
        <taxon>Gammaproteobacteria</taxon>
        <taxon>Pseudomonadales</taxon>
        <taxon>Pseudomonadaceae</taxon>
        <taxon>Pseudomonas</taxon>
    </lineage>
</organism>
<evidence type="ECO:0000313" key="1">
    <source>
        <dbReference type="EMBL" id="MCQ3021242.1"/>
    </source>
</evidence>
<gene>
    <name evidence="1" type="ORF">NLO85_11805</name>
</gene>
<dbReference type="Proteomes" id="UP001206018">
    <property type="component" value="Unassembled WGS sequence"/>
</dbReference>
<proteinExistence type="predicted"/>
<protein>
    <submittedName>
        <fullName evidence="1">Uncharacterized protein</fullName>
    </submittedName>
</protein>
<dbReference type="EMBL" id="JANAKN010000023">
    <property type="protein sequence ID" value="MCQ3021242.1"/>
    <property type="molecule type" value="Genomic_DNA"/>
</dbReference>
<sequence>VIIGMDFPSCGFDAGLTLHHGTSMPIRDFRRALWTGKSLSFAMDDVTLITRANFQEVLTKIGLWK</sequence>